<evidence type="ECO:0000313" key="2">
    <source>
        <dbReference type="Proteomes" id="UP000826195"/>
    </source>
</evidence>
<dbReference type="EMBL" id="JAHXZJ010000374">
    <property type="protein sequence ID" value="KAH0560253.1"/>
    <property type="molecule type" value="Genomic_DNA"/>
</dbReference>
<sequence>MNPTCLSSCEQSFEQERWVEDRQVEMVAGEQFEWKEKPGDLISRVSPSLSVLRRDPYDSKLAAYGHCSRGLFRRRAVQSDSQSEFRFSTDQDTYWISGTRIRLFVDRGSRMRMQYSVVLSTSETTGVTRVL</sequence>
<gene>
    <name evidence="1" type="ORF">KQX54_002930</name>
</gene>
<protein>
    <submittedName>
        <fullName evidence="1">Uncharacterized protein</fullName>
    </submittedName>
</protein>
<dbReference type="AlphaFoldDB" id="A0AAV7IU88"/>
<name>A0AAV7IU88_COTGL</name>
<keyword evidence="2" id="KW-1185">Reference proteome</keyword>
<evidence type="ECO:0000313" key="1">
    <source>
        <dbReference type="EMBL" id="KAH0560253.1"/>
    </source>
</evidence>
<dbReference type="Proteomes" id="UP000826195">
    <property type="component" value="Unassembled WGS sequence"/>
</dbReference>
<comment type="caution">
    <text evidence="1">The sequence shown here is derived from an EMBL/GenBank/DDBJ whole genome shotgun (WGS) entry which is preliminary data.</text>
</comment>
<proteinExistence type="predicted"/>
<reference evidence="1 2" key="1">
    <citation type="journal article" date="2021" name="J. Hered.">
        <title>A chromosome-level genome assembly of the parasitoid wasp, Cotesia glomerata (Hymenoptera: Braconidae).</title>
        <authorList>
            <person name="Pinto B.J."/>
            <person name="Weis J.J."/>
            <person name="Gamble T."/>
            <person name="Ode P.J."/>
            <person name="Paul R."/>
            <person name="Zaspel J.M."/>
        </authorList>
    </citation>
    <scope>NUCLEOTIDE SEQUENCE [LARGE SCALE GENOMIC DNA]</scope>
    <source>
        <strain evidence="1">CgM1</strain>
    </source>
</reference>
<accession>A0AAV7IU88</accession>
<organism evidence="1 2">
    <name type="scientific">Cotesia glomerata</name>
    <name type="common">Lepidopteran parasitic wasp</name>
    <name type="synonym">Apanteles glomeratus</name>
    <dbReference type="NCBI Taxonomy" id="32391"/>
    <lineage>
        <taxon>Eukaryota</taxon>
        <taxon>Metazoa</taxon>
        <taxon>Ecdysozoa</taxon>
        <taxon>Arthropoda</taxon>
        <taxon>Hexapoda</taxon>
        <taxon>Insecta</taxon>
        <taxon>Pterygota</taxon>
        <taxon>Neoptera</taxon>
        <taxon>Endopterygota</taxon>
        <taxon>Hymenoptera</taxon>
        <taxon>Apocrita</taxon>
        <taxon>Ichneumonoidea</taxon>
        <taxon>Braconidae</taxon>
        <taxon>Microgastrinae</taxon>
        <taxon>Cotesia</taxon>
    </lineage>
</organism>